<evidence type="ECO:0000313" key="1">
    <source>
        <dbReference type="EMBL" id="KAG6946528.1"/>
    </source>
</evidence>
<evidence type="ECO:0000313" key="2">
    <source>
        <dbReference type="Proteomes" id="UP000688947"/>
    </source>
</evidence>
<protein>
    <submittedName>
        <fullName evidence="1">Uncharacterized protein</fullName>
    </submittedName>
</protein>
<accession>A0A8T1TQI5</accession>
<sequence>VTSCNANQCRQSVEVDIQLRICVRVLSSFAVKTMGPRQQPTAKVVAPNECLANVKFVLDEKFTKKCKKWRKIIESLPMMRSYLLAFVSPRWV</sequence>
<name>A0A8T1TQI5_9STRA</name>
<organism evidence="1 2">
    <name type="scientific">Phytophthora cactorum</name>
    <dbReference type="NCBI Taxonomy" id="29920"/>
    <lineage>
        <taxon>Eukaryota</taxon>
        <taxon>Sar</taxon>
        <taxon>Stramenopiles</taxon>
        <taxon>Oomycota</taxon>
        <taxon>Peronosporomycetes</taxon>
        <taxon>Peronosporales</taxon>
        <taxon>Peronosporaceae</taxon>
        <taxon>Phytophthora</taxon>
    </lineage>
</organism>
<dbReference type="Proteomes" id="UP000688947">
    <property type="component" value="Unassembled WGS sequence"/>
</dbReference>
<feature type="non-terminal residue" evidence="1">
    <location>
        <position position="1"/>
    </location>
</feature>
<reference evidence="1" key="1">
    <citation type="submission" date="2021-01" db="EMBL/GenBank/DDBJ databases">
        <title>Phytophthora aleatoria, a newly-described species from Pinus radiata is distinct from Phytophthora cactorum isolates based on comparative genomics.</title>
        <authorList>
            <person name="Mcdougal R."/>
            <person name="Panda P."/>
            <person name="Williams N."/>
            <person name="Studholme D.J."/>
        </authorList>
    </citation>
    <scope>NUCLEOTIDE SEQUENCE</scope>
    <source>
        <strain evidence="1">NZFS 3830</strain>
    </source>
</reference>
<dbReference type="AlphaFoldDB" id="A0A8T1TQI5"/>
<comment type="caution">
    <text evidence="1">The sequence shown here is derived from an EMBL/GenBank/DDBJ whole genome shotgun (WGS) entry which is preliminary data.</text>
</comment>
<dbReference type="EMBL" id="JAENGZ010001722">
    <property type="protein sequence ID" value="KAG6946528.1"/>
    <property type="molecule type" value="Genomic_DNA"/>
</dbReference>
<proteinExistence type="predicted"/>
<gene>
    <name evidence="1" type="ORF">JG687_00016646</name>
</gene>